<comment type="caution">
    <text evidence="2">The sequence shown here is derived from an EMBL/GenBank/DDBJ whole genome shotgun (WGS) entry which is preliminary data.</text>
</comment>
<reference evidence="2 3" key="1">
    <citation type="submission" date="2024-04" db="EMBL/GenBank/DDBJ databases">
        <title>Draft genome sequence of Sessilibacter corallicola NBRC 116591.</title>
        <authorList>
            <person name="Miyakawa T."/>
            <person name="Kusuya Y."/>
            <person name="Miura T."/>
        </authorList>
    </citation>
    <scope>NUCLEOTIDE SEQUENCE [LARGE SCALE GENOMIC DNA]</scope>
    <source>
        <strain evidence="2 3">KU-00831-HH</strain>
    </source>
</reference>
<accession>A0ABQ0A9L4</accession>
<sequence length="82" mass="9203">MKSIIVNLTQESLDIIEGMIQSGLYKDIDDVVNAALKNLAGSEEEKIQRLRNLIEEGENSGPAQELDEKAFLAELKQKYHDT</sequence>
<evidence type="ECO:0008006" key="4">
    <source>
        <dbReference type="Google" id="ProtNLM"/>
    </source>
</evidence>
<dbReference type="InterPro" id="IPR022789">
    <property type="entry name" value="ParD"/>
</dbReference>
<dbReference type="NCBIfam" id="TIGR02606">
    <property type="entry name" value="antidote_CC2985"/>
    <property type="match status" value="1"/>
</dbReference>
<feature type="coiled-coil region" evidence="1">
    <location>
        <begin position="33"/>
        <end position="60"/>
    </location>
</feature>
<keyword evidence="1" id="KW-0175">Coiled coil</keyword>
<evidence type="ECO:0000313" key="3">
    <source>
        <dbReference type="Proteomes" id="UP001465153"/>
    </source>
</evidence>
<dbReference type="InterPro" id="IPR038296">
    <property type="entry name" value="ParD_sf"/>
</dbReference>
<evidence type="ECO:0000313" key="2">
    <source>
        <dbReference type="EMBL" id="GAA6168301.1"/>
    </source>
</evidence>
<dbReference type="PANTHER" id="PTHR36582">
    <property type="entry name" value="ANTITOXIN PARD"/>
    <property type="match status" value="1"/>
</dbReference>
<dbReference type="Gene3D" id="6.10.10.120">
    <property type="entry name" value="Antitoxin ParD1-like"/>
    <property type="match status" value="1"/>
</dbReference>
<keyword evidence="3" id="KW-1185">Reference proteome</keyword>
<proteinExistence type="predicted"/>
<evidence type="ECO:0000256" key="1">
    <source>
        <dbReference type="SAM" id="Coils"/>
    </source>
</evidence>
<organism evidence="2 3">
    <name type="scientific">Sessilibacter corallicola</name>
    <dbReference type="NCBI Taxonomy" id="2904075"/>
    <lineage>
        <taxon>Bacteria</taxon>
        <taxon>Pseudomonadati</taxon>
        <taxon>Pseudomonadota</taxon>
        <taxon>Gammaproteobacteria</taxon>
        <taxon>Cellvibrionales</taxon>
        <taxon>Cellvibrionaceae</taxon>
        <taxon>Sessilibacter</taxon>
    </lineage>
</organism>
<dbReference type="Pfam" id="PF03693">
    <property type="entry name" value="ParD_antitoxin"/>
    <property type="match status" value="1"/>
</dbReference>
<gene>
    <name evidence="2" type="ORF">NBRC116591_21120</name>
</gene>
<dbReference type="RefSeq" id="WP_353302969.1">
    <property type="nucleotide sequence ID" value="NZ_BAABWN010000006.1"/>
</dbReference>
<dbReference type="PANTHER" id="PTHR36582:SF2">
    <property type="entry name" value="ANTITOXIN PARD"/>
    <property type="match status" value="1"/>
</dbReference>
<dbReference type="EMBL" id="BAABWN010000006">
    <property type="protein sequence ID" value="GAA6168301.1"/>
    <property type="molecule type" value="Genomic_DNA"/>
</dbReference>
<name>A0ABQ0A9L4_9GAMM</name>
<dbReference type="Proteomes" id="UP001465153">
    <property type="component" value="Unassembled WGS sequence"/>
</dbReference>
<protein>
    <recommendedName>
        <fullName evidence="4">Type II toxin-antitoxin system ParD family antitoxin</fullName>
    </recommendedName>
</protein>